<evidence type="ECO:0000313" key="10">
    <source>
        <dbReference type="Proteomes" id="UP000316609"/>
    </source>
</evidence>
<dbReference type="GO" id="GO:0003677">
    <property type="term" value="F:DNA binding"/>
    <property type="evidence" value="ECO:0007669"/>
    <property type="project" value="InterPro"/>
</dbReference>
<dbReference type="InterPro" id="IPR023405">
    <property type="entry name" value="Topo_IA_core_domain"/>
</dbReference>
<dbReference type="Gene3D" id="2.70.20.10">
    <property type="entry name" value="Topoisomerase I, domain 3"/>
    <property type="match status" value="1"/>
</dbReference>
<dbReference type="Proteomes" id="UP000316609">
    <property type="component" value="Unassembled WGS sequence"/>
</dbReference>
<dbReference type="Gene3D" id="3.40.50.140">
    <property type="match status" value="1"/>
</dbReference>
<feature type="non-terminal residue" evidence="9">
    <location>
        <position position="265"/>
    </location>
</feature>
<sequence>MPVKAAKVTIRRKTGTSKASPAKSAGALRPARKSAPQKAAGASRGRASKTTTVATRGTARKDGGGATRSLVIVESPTKSRTLTKFLGRGFSVLASNGHIMDLPKSELGVDLENSFEPKYVPIRGKTQAVSRIKTAARTADRIFLAPDPDREGEAIAWHLRSVLKGVRRPIQRLTFNEITQRAVQQALTQPRELDMNLVNAQQARRVLDRLVGYKVSPFVWRTVRYGLSAGRVQSVALRLICEREDAIRAFVAEEYWTLEVDYETV</sequence>
<keyword evidence="1" id="KW-0413">Isomerase</keyword>
<dbReference type="InterPro" id="IPR006171">
    <property type="entry name" value="TOPRIM_dom"/>
</dbReference>
<dbReference type="CDD" id="cd03363">
    <property type="entry name" value="TOPRIM_TopoIA_TopoI"/>
    <property type="match status" value="1"/>
</dbReference>
<evidence type="ECO:0000259" key="7">
    <source>
        <dbReference type="PROSITE" id="PS50880"/>
    </source>
</evidence>
<dbReference type="InterPro" id="IPR013824">
    <property type="entry name" value="Topo_IA_cen_sub1"/>
</dbReference>
<proteinExistence type="predicted"/>
<dbReference type="Gene3D" id="1.10.460.10">
    <property type="entry name" value="Topoisomerase I, domain 2"/>
    <property type="match status" value="1"/>
</dbReference>
<dbReference type="InterPro" id="IPR003601">
    <property type="entry name" value="Topo_IA_2"/>
</dbReference>
<dbReference type="SUPFAM" id="SSF56712">
    <property type="entry name" value="Prokaryotic type I DNA topoisomerase"/>
    <property type="match status" value="1"/>
</dbReference>
<evidence type="ECO:0000259" key="8">
    <source>
        <dbReference type="PROSITE" id="PS52039"/>
    </source>
</evidence>
<dbReference type="PANTHER" id="PTHR42785:SF1">
    <property type="entry name" value="DNA TOPOISOMERASE"/>
    <property type="match status" value="1"/>
</dbReference>
<feature type="domain" description="Toprim" evidence="7">
    <location>
        <begin position="68"/>
        <end position="178"/>
    </location>
</feature>
<dbReference type="InterPro" id="IPR034149">
    <property type="entry name" value="TOPRIM_TopoI"/>
</dbReference>
<comment type="caution">
    <text evidence="9">The sequence shown here is derived from an EMBL/GenBank/DDBJ whole genome shotgun (WGS) entry which is preliminary data.</text>
</comment>
<dbReference type="GO" id="GO:0003917">
    <property type="term" value="F:DNA topoisomerase type I (single strand cut, ATP-independent) activity"/>
    <property type="evidence" value="ECO:0007669"/>
    <property type="project" value="InterPro"/>
</dbReference>
<evidence type="ECO:0000256" key="2">
    <source>
        <dbReference type="ARBA" id="ARBA00030003"/>
    </source>
</evidence>
<evidence type="ECO:0000256" key="4">
    <source>
        <dbReference type="ARBA" id="ARBA00032235"/>
    </source>
</evidence>
<evidence type="ECO:0000256" key="3">
    <source>
        <dbReference type="ARBA" id="ARBA00031985"/>
    </source>
</evidence>
<dbReference type="Pfam" id="PF01131">
    <property type="entry name" value="Topoisom_bac"/>
    <property type="match status" value="1"/>
</dbReference>
<dbReference type="SMART" id="SM00493">
    <property type="entry name" value="TOPRIM"/>
    <property type="match status" value="1"/>
</dbReference>
<evidence type="ECO:0000256" key="1">
    <source>
        <dbReference type="ARBA" id="ARBA00023235"/>
    </source>
</evidence>
<accession>A0A538TL82</accession>
<dbReference type="EMBL" id="VBOY01000087">
    <property type="protein sequence ID" value="TMQ64380.1"/>
    <property type="molecule type" value="Genomic_DNA"/>
</dbReference>
<dbReference type="PRINTS" id="PR00417">
    <property type="entry name" value="PRTPISMRASEI"/>
</dbReference>
<protein>
    <recommendedName>
        <fullName evidence="5">Omega-protein</fullName>
    </recommendedName>
    <alternativeName>
        <fullName evidence="4">Relaxing enzyme</fullName>
    </alternativeName>
    <alternativeName>
        <fullName evidence="2">Swivelase</fullName>
    </alternativeName>
    <alternativeName>
        <fullName evidence="3">Untwisting enzyme</fullName>
    </alternativeName>
</protein>
<dbReference type="PROSITE" id="PS50880">
    <property type="entry name" value="TOPRIM"/>
    <property type="match status" value="1"/>
</dbReference>
<dbReference type="Pfam" id="PF01751">
    <property type="entry name" value="Toprim"/>
    <property type="match status" value="1"/>
</dbReference>
<dbReference type="PANTHER" id="PTHR42785">
    <property type="entry name" value="DNA TOPOISOMERASE, TYPE IA, CORE"/>
    <property type="match status" value="1"/>
</dbReference>
<evidence type="ECO:0000256" key="6">
    <source>
        <dbReference type="SAM" id="MobiDB-lite"/>
    </source>
</evidence>
<feature type="region of interest" description="Disordered" evidence="6">
    <location>
        <begin position="1"/>
        <end position="68"/>
    </location>
</feature>
<evidence type="ECO:0000313" key="9">
    <source>
        <dbReference type="EMBL" id="TMQ64380.1"/>
    </source>
</evidence>
<organism evidence="9 10">
    <name type="scientific">Eiseniibacteriota bacterium</name>
    <dbReference type="NCBI Taxonomy" id="2212470"/>
    <lineage>
        <taxon>Bacteria</taxon>
        <taxon>Candidatus Eiseniibacteriota</taxon>
    </lineage>
</organism>
<reference evidence="9 10" key="1">
    <citation type="journal article" date="2019" name="Nat. Microbiol.">
        <title>Mediterranean grassland soil C-N compound turnover is dependent on rainfall and depth, and is mediated by genomically divergent microorganisms.</title>
        <authorList>
            <person name="Diamond S."/>
            <person name="Andeer P.F."/>
            <person name="Li Z."/>
            <person name="Crits-Christoph A."/>
            <person name="Burstein D."/>
            <person name="Anantharaman K."/>
            <person name="Lane K.R."/>
            <person name="Thomas B.C."/>
            <person name="Pan C."/>
            <person name="Northen T.R."/>
            <person name="Banfield J.F."/>
        </authorList>
    </citation>
    <scope>NUCLEOTIDE SEQUENCE [LARGE SCALE GENOMIC DNA]</scope>
    <source>
        <strain evidence="9">WS_8</strain>
    </source>
</reference>
<dbReference type="AlphaFoldDB" id="A0A538TL82"/>
<evidence type="ECO:0000256" key="5">
    <source>
        <dbReference type="ARBA" id="ARBA00032877"/>
    </source>
</evidence>
<name>A0A538TL82_UNCEI</name>
<dbReference type="InterPro" id="IPR000380">
    <property type="entry name" value="Topo_IA"/>
</dbReference>
<gene>
    <name evidence="9" type="ORF">E6K78_09225</name>
</gene>
<feature type="domain" description="Topo IA-type catalytic" evidence="8">
    <location>
        <begin position="194"/>
        <end position="265"/>
    </location>
</feature>
<dbReference type="PROSITE" id="PS52039">
    <property type="entry name" value="TOPO_IA_2"/>
    <property type="match status" value="1"/>
</dbReference>
<dbReference type="GO" id="GO:0006265">
    <property type="term" value="P:DNA topological change"/>
    <property type="evidence" value="ECO:0007669"/>
    <property type="project" value="InterPro"/>
</dbReference>
<dbReference type="InterPro" id="IPR013825">
    <property type="entry name" value="Topo_IA_cen_sub2"/>
</dbReference>
<dbReference type="SMART" id="SM00436">
    <property type="entry name" value="TOP1Bc"/>
    <property type="match status" value="1"/>
</dbReference>
<dbReference type="InterPro" id="IPR013497">
    <property type="entry name" value="Topo_IA_cen"/>
</dbReference>